<name>A0ABU7Q7P9_9ACTN</name>
<keyword evidence="3" id="KW-1185">Reference proteome</keyword>
<accession>A0ABU7Q7P9</accession>
<feature type="domain" description="Transposase IS701-like DDE" evidence="1">
    <location>
        <begin position="7"/>
        <end position="231"/>
    </location>
</feature>
<dbReference type="InterPro" id="IPR012337">
    <property type="entry name" value="RNaseH-like_sf"/>
</dbReference>
<proteinExistence type="predicted"/>
<evidence type="ECO:0000313" key="2">
    <source>
        <dbReference type="EMBL" id="MEE4597396.1"/>
    </source>
</evidence>
<dbReference type="InterPro" id="IPR039365">
    <property type="entry name" value="IS701-like"/>
</dbReference>
<dbReference type="NCBIfam" id="NF033540">
    <property type="entry name" value="transpos_IS701"/>
    <property type="match status" value="1"/>
</dbReference>
<evidence type="ECO:0000259" key="1">
    <source>
        <dbReference type="Pfam" id="PF13546"/>
    </source>
</evidence>
<dbReference type="Pfam" id="PF13546">
    <property type="entry name" value="DDE_5"/>
    <property type="match status" value="1"/>
</dbReference>
<organism evidence="2 3">
    <name type="scientific">Streptomyces asiaticus subsp. ignotus</name>
    <dbReference type="NCBI Taxonomy" id="3098222"/>
    <lineage>
        <taxon>Bacteria</taxon>
        <taxon>Bacillati</taxon>
        <taxon>Actinomycetota</taxon>
        <taxon>Actinomycetes</taxon>
        <taxon>Kitasatosporales</taxon>
        <taxon>Streptomycetaceae</taxon>
        <taxon>Streptomyces</taxon>
        <taxon>Streptomyces violaceusniger group</taxon>
    </lineage>
</organism>
<sequence length="419" mass="46515">MARIAGRFGRVEPRASARAYLLGLLSKAERKNCWQLAGLARPGPMQRLLRYARWDADAVRDDVRAYAVEHLGTDGAVLIVDETGFVKKGRASAGVQRQYTGTAGRIENSQVGVFLAYATNRGRALIDRRLYLPGQSWCSDPERRQAAGIPQTVQFATKARLAWKMIAAALDAGVQAPWVTGDEAYGQDPQLRAALETRRTGYVLAVACSTRVRINHGRTAVRADAVAGRLPATAWQRQTAGPGAKGPRYYDWAWIHIGTGRHRHLLIRRNRTTGELAFYLYWSPTTVTLPELVRVAGVRWSVEECFQAAKGQGGLDHYQVCNWTSWHRHITLAMLALALLTALAADAAPKRPTGPHPPARNSEPISLTVPEIRHLFTVVFGPPAVTAARLLHWSIWRRRHQTTARHSHYQRRSADEPAG</sequence>
<dbReference type="Proteomes" id="UP001354709">
    <property type="component" value="Unassembled WGS sequence"/>
</dbReference>
<protein>
    <submittedName>
        <fullName evidence="2">IS701 family transposase</fullName>
    </submittedName>
</protein>
<dbReference type="PANTHER" id="PTHR33627:SF1">
    <property type="entry name" value="TRANSPOSASE"/>
    <property type="match status" value="1"/>
</dbReference>
<dbReference type="EMBL" id="JAZBJO010000035">
    <property type="protein sequence ID" value="MEE4597396.1"/>
    <property type="molecule type" value="Genomic_DNA"/>
</dbReference>
<dbReference type="InterPro" id="IPR038721">
    <property type="entry name" value="IS701-like_DDE_dom"/>
</dbReference>
<dbReference type="PANTHER" id="PTHR33627">
    <property type="entry name" value="TRANSPOSASE"/>
    <property type="match status" value="1"/>
</dbReference>
<dbReference type="SUPFAM" id="SSF53098">
    <property type="entry name" value="Ribonuclease H-like"/>
    <property type="match status" value="1"/>
</dbReference>
<evidence type="ECO:0000313" key="3">
    <source>
        <dbReference type="Proteomes" id="UP001354709"/>
    </source>
</evidence>
<comment type="caution">
    <text evidence="2">The sequence shown here is derived from an EMBL/GenBank/DDBJ whole genome shotgun (WGS) entry which is preliminary data.</text>
</comment>
<reference evidence="2 3" key="1">
    <citation type="submission" date="2023-11" db="EMBL/GenBank/DDBJ databases">
        <title>30 novel species of actinomycetes from the DSMZ collection.</title>
        <authorList>
            <person name="Nouioui I."/>
        </authorList>
    </citation>
    <scope>NUCLEOTIDE SEQUENCE [LARGE SCALE GENOMIC DNA]</scope>
    <source>
        <strain evidence="2 3">DSM 41524</strain>
    </source>
</reference>
<gene>
    <name evidence="2" type="ORF">V2J94_36870</name>
</gene>